<protein>
    <submittedName>
        <fullName evidence="2">Uncharacterized protein</fullName>
    </submittedName>
</protein>
<feature type="compositionally biased region" description="Polar residues" evidence="1">
    <location>
        <begin position="243"/>
        <end position="258"/>
    </location>
</feature>
<reference evidence="2 3" key="1">
    <citation type="journal article" date="2024" name="IMA Fungus">
        <title>Apiospora arundinis, a panoply of carbohydrate-active enzymes and secondary metabolites.</title>
        <authorList>
            <person name="Sorensen T."/>
            <person name="Petersen C."/>
            <person name="Muurmann A.T."/>
            <person name="Christiansen J.V."/>
            <person name="Brundto M.L."/>
            <person name="Overgaard C.K."/>
            <person name="Boysen A.T."/>
            <person name="Wollenberg R.D."/>
            <person name="Larsen T.O."/>
            <person name="Sorensen J.L."/>
            <person name="Nielsen K.L."/>
            <person name="Sondergaard T.E."/>
        </authorList>
    </citation>
    <scope>NUCLEOTIDE SEQUENCE [LARGE SCALE GENOMIC DNA]</scope>
    <source>
        <strain evidence="2 3">AAU 773</strain>
    </source>
</reference>
<feature type="compositionally biased region" description="Low complexity" evidence="1">
    <location>
        <begin position="63"/>
        <end position="84"/>
    </location>
</feature>
<name>A0ABR2ID30_9PEZI</name>
<gene>
    <name evidence="2" type="ORF">PGQ11_010819</name>
</gene>
<feature type="compositionally biased region" description="Basic and acidic residues" evidence="1">
    <location>
        <begin position="223"/>
        <end position="236"/>
    </location>
</feature>
<feature type="region of interest" description="Disordered" evidence="1">
    <location>
        <begin position="216"/>
        <end position="265"/>
    </location>
</feature>
<dbReference type="EMBL" id="JAPCWZ010000006">
    <property type="protein sequence ID" value="KAK8860085.1"/>
    <property type="molecule type" value="Genomic_DNA"/>
</dbReference>
<organism evidence="2 3">
    <name type="scientific">Apiospora arundinis</name>
    <dbReference type="NCBI Taxonomy" id="335852"/>
    <lineage>
        <taxon>Eukaryota</taxon>
        <taxon>Fungi</taxon>
        <taxon>Dikarya</taxon>
        <taxon>Ascomycota</taxon>
        <taxon>Pezizomycotina</taxon>
        <taxon>Sordariomycetes</taxon>
        <taxon>Xylariomycetidae</taxon>
        <taxon>Amphisphaeriales</taxon>
        <taxon>Apiosporaceae</taxon>
        <taxon>Apiospora</taxon>
    </lineage>
</organism>
<proteinExistence type="predicted"/>
<accession>A0ABR2ID30</accession>
<evidence type="ECO:0000313" key="3">
    <source>
        <dbReference type="Proteomes" id="UP001390339"/>
    </source>
</evidence>
<feature type="region of interest" description="Disordered" evidence="1">
    <location>
        <begin position="23"/>
        <end position="43"/>
    </location>
</feature>
<keyword evidence="3" id="KW-1185">Reference proteome</keyword>
<evidence type="ECO:0000313" key="2">
    <source>
        <dbReference type="EMBL" id="KAK8860085.1"/>
    </source>
</evidence>
<evidence type="ECO:0000256" key="1">
    <source>
        <dbReference type="SAM" id="MobiDB-lite"/>
    </source>
</evidence>
<sequence>MAKIPPLAAKTLHNVLANHAVALEKKAPKANPPSVPLPKQTEDEIDELTFTYVDFNDTEGGWSSNSSSSSSNGGDDASDSTASTPRSSFGDEGWDTDGGSCNTSFEWSDWAMTPAINTSKESVADMWFGSDTTEEPISSVTITDRGGSDWGWDSRGNRKAEMETYKKYRVQRWTPRQLELFRFQNVFSGRDDERDHDRLLAARYMKERALDFVNRRKSQAKSRFNEHSDRLAKALEEPEVAPTNPTGPSDQPTNNRWVSMTVDEF</sequence>
<comment type="caution">
    <text evidence="2">The sequence shown here is derived from an EMBL/GenBank/DDBJ whole genome shotgun (WGS) entry which is preliminary data.</text>
</comment>
<dbReference type="Proteomes" id="UP001390339">
    <property type="component" value="Unassembled WGS sequence"/>
</dbReference>
<feature type="region of interest" description="Disordered" evidence="1">
    <location>
        <begin position="56"/>
        <end position="97"/>
    </location>
</feature>